<name>I3DW76_BACMT</name>
<evidence type="ECO:0000313" key="3">
    <source>
        <dbReference type="Proteomes" id="UP000010523"/>
    </source>
</evidence>
<dbReference type="PATRIC" id="fig|997296.3.peg.2768"/>
<dbReference type="Proteomes" id="UP000010523">
    <property type="component" value="Unassembled WGS sequence"/>
</dbReference>
<protein>
    <recommendedName>
        <fullName evidence="1">HipA-like kinase domain-containing protein</fullName>
    </recommendedName>
</protein>
<dbReference type="eggNOG" id="COG1718">
    <property type="taxonomic scope" value="Bacteria"/>
</dbReference>
<dbReference type="AlphaFoldDB" id="I3DW76"/>
<dbReference type="OrthoDB" id="9786330at2"/>
<dbReference type="STRING" id="997296.PB1_13104"/>
<feature type="domain" description="HipA-like kinase" evidence="1">
    <location>
        <begin position="2"/>
        <end position="215"/>
    </location>
</feature>
<gene>
    <name evidence="2" type="ORF">PB1_13104</name>
</gene>
<evidence type="ECO:0000259" key="1">
    <source>
        <dbReference type="Pfam" id="PF20613"/>
    </source>
</evidence>
<dbReference type="EMBL" id="AFEU01000003">
    <property type="protein sequence ID" value="EIJ78497.1"/>
    <property type="molecule type" value="Genomic_DNA"/>
</dbReference>
<keyword evidence="3" id="KW-1185">Reference proteome</keyword>
<accession>I3DW76</accession>
<dbReference type="RefSeq" id="WP_004436995.1">
    <property type="nucleotide sequence ID" value="NZ_AFEU01000003.1"/>
</dbReference>
<reference evidence="2 3" key="1">
    <citation type="journal article" date="2012" name="Appl. Environ. Microbiol.">
        <title>Genome Sequence of Thermotolerant Bacillus methanolicus: Features and Regulation Related to Methylotrophy and Production of L-Lysine and L-Glutamate from Methanol.</title>
        <authorList>
            <person name="Heggeset T.M."/>
            <person name="Krog A."/>
            <person name="Balzer S."/>
            <person name="Wentzel A."/>
            <person name="Ellingsen T.E."/>
            <person name="Brautaset T."/>
        </authorList>
    </citation>
    <scope>NUCLEOTIDE SEQUENCE [LARGE SCALE GENOMIC DNA]</scope>
    <source>
        <strain evidence="2 3">PB1</strain>
    </source>
</reference>
<proteinExistence type="predicted"/>
<comment type="caution">
    <text evidence="2">The sequence shown here is derived from an EMBL/GenBank/DDBJ whole genome shotgun (WGS) entry which is preliminary data.</text>
</comment>
<organism evidence="2 3">
    <name type="scientific">Bacillus methanolicus PB1</name>
    <dbReference type="NCBI Taxonomy" id="997296"/>
    <lineage>
        <taxon>Bacteria</taxon>
        <taxon>Bacillati</taxon>
        <taxon>Bacillota</taxon>
        <taxon>Bacilli</taxon>
        <taxon>Bacillales</taxon>
        <taxon>Bacillaceae</taxon>
        <taxon>Bacillus</taxon>
    </lineage>
</organism>
<sequence length="269" mass="30890">MKIVEVIRSGSSLPVVGEDAKGQKWFIKLIGAGDGTFSSINEWVANRLGLLLGLPVLKPETIEINGSENIQLLDDEGKDLWKKSIGENIAFPFILQSDRKISFSEKEREEIFLYDCLLLNVDRYEKNQNLLYGESKTYATDYGSSLMLRGLLEGKDYCKKETILLLKRNPFYKKGIKPDHFFQKLRSIKWEDANSIIERIPSSWMEKAGSKKKELADRLFALLQDSDNLKLILSILDSTDIAESDNRNKARLNRMKFETKLRTIRKNGF</sequence>
<evidence type="ECO:0000313" key="2">
    <source>
        <dbReference type="EMBL" id="EIJ78497.1"/>
    </source>
</evidence>
<dbReference type="InterPro" id="IPR046748">
    <property type="entry name" value="HipA_2"/>
</dbReference>
<dbReference type="Pfam" id="PF20613">
    <property type="entry name" value="HipA_2"/>
    <property type="match status" value="1"/>
</dbReference>